<dbReference type="STRING" id="1391627.SAMN05216464_12127"/>
<evidence type="ECO:0000256" key="1">
    <source>
        <dbReference type="SAM" id="Phobius"/>
    </source>
</evidence>
<sequence length="266" mass="28733">MDMQDKDLDKLFQSALEDYEIAPSAGVWMGITEKLDAGNNKRKWMPFLSIAAGLVLLITIGVLFMPKQVKVDPAKNNDNALVKTPPIVKPVQATAAPVLAKVDPLKNKKQQRAVIAPVNNLAVIKKHKQSEVIAPAKPATIIEQQSNPATADDQPVLAAVQRNHDIANPVLPDSGTPIMVKQTTDNAPVFASITPPVTTTATLPTVNKQAPPVKKRRIRSFGDVLNVVIAAVDKRDKKIIQFSNTDGEDATITGVNLGIIKINKDK</sequence>
<evidence type="ECO:0000313" key="2">
    <source>
        <dbReference type="EMBL" id="SDF59354.1"/>
    </source>
</evidence>
<organism evidence="2 3">
    <name type="scientific">Mucilaginibacter pineti</name>
    <dbReference type="NCBI Taxonomy" id="1391627"/>
    <lineage>
        <taxon>Bacteria</taxon>
        <taxon>Pseudomonadati</taxon>
        <taxon>Bacteroidota</taxon>
        <taxon>Sphingobacteriia</taxon>
        <taxon>Sphingobacteriales</taxon>
        <taxon>Sphingobacteriaceae</taxon>
        <taxon>Mucilaginibacter</taxon>
    </lineage>
</organism>
<keyword evidence="1" id="KW-0812">Transmembrane</keyword>
<reference evidence="2 3" key="1">
    <citation type="submission" date="2016-10" db="EMBL/GenBank/DDBJ databases">
        <authorList>
            <person name="de Groot N.N."/>
        </authorList>
    </citation>
    <scope>NUCLEOTIDE SEQUENCE [LARGE SCALE GENOMIC DNA]</scope>
    <source>
        <strain evidence="2 3">47C3B</strain>
    </source>
</reference>
<feature type="transmembrane region" description="Helical" evidence="1">
    <location>
        <begin position="44"/>
        <end position="65"/>
    </location>
</feature>
<dbReference type="EMBL" id="FNAI01000021">
    <property type="protein sequence ID" value="SDF59354.1"/>
    <property type="molecule type" value="Genomic_DNA"/>
</dbReference>
<evidence type="ECO:0000313" key="3">
    <source>
        <dbReference type="Proteomes" id="UP000199072"/>
    </source>
</evidence>
<name>A0A1G7MCM7_9SPHI</name>
<keyword evidence="1" id="KW-1133">Transmembrane helix</keyword>
<gene>
    <name evidence="2" type="ORF">SAMN05216464_12127</name>
</gene>
<keyword evidence="3" id="KW-1185">Reference proteome</keyword>
<keyword evidence="1" id="KW-0472">Membrane</keyword>
<dbReference type="OrthoDB" id="790344at2"/>
<accession>A0A1G7MCM7</accession>
<proteinExistence type="predicted"/>
<dbReference type="Proteomes" id="UP000199072">
    <property type="component" value="Unassembled WGS sequence"/>
</dbReference>
<dbReference type="AlphaFoldDB" id="A0A1G7MCM7"/>
<protein>
    <submittedName>
        <fullName evidence="2">Uncharacterized protein</fullName>
    </submittedName>
</protein>